<dbReference type="InterPro" id="IPR050836">
    <property type="entry name" value="SDS22/Internalin_LRR"/>
</dbReference>
<evidence type="ECO:0000256" key="1">
    <source>
        <dbReference type="ARBA" id="ARBA00022614"/>
    </source>
</evidence>
<accession>A0A644ZAA6</accession>
<dbReference type="Pfam" id="PF12799">
    <property type="entry name" value="LRR_4"/>
    <property type="match status" value="2"/>
</dbReference>
<comment type="caution">
    <text evidence="3">The sequence shown here is derived from an EMBL/GenBank/DDBJ whole genome shotgun (WGS) entry which is preliminary data.</text>
</comment>
<evidence type="ECO:0000313" key="3">
    <source>
        <dbReference type="EMBL" id="MPM36901.1"/>
    </source>
</evidence>
<reference evidence="3" key="1">
    <citation type="submission" date="2019-08" db="EMBL/GenBank/DDBJ databases">
        <authorList>
            <person name="Kucharzyk K."/>
            <person name="Murdoch R.W."/>
            <person name="Higgins S."/>
            <person name="Loffler F."/>
        </authorList>
    </citation>
    <scope>NUCLEOTIDE SEQUENCE</scope>
</reference>
<dbReference type="InterPro" id="IPR025875">
    <property type="entry name" value="Leu-rich_rpt_4"/>
</dbReference>
<dbReference type="PANTHER" id="PTHR46652:SF3">
    <property type="entry name" value="LEUCINE-RICH REPEAT-CONTAINING PROTEIN 9"/>
    <property type="match status" value="1"/>
</dbReference>
<dbReference type="InterPro" id="IPR001611">
    <property type="entry name" value="Leu-rich_rpt"/>
</dbReference>
<gene>
    <name evidence="3" type="primary">inlA_3</name>
    <name evidence="3" type="ORF">SDC9_83505</name>
</gene>
<proteinExistence type="predicted"/>
<keyword evidence="2" id="KW-0677">Repeat</keyword>
<dbReference type="SUPFAM" id="SSF52058">
    <property type="entry name" value="L domain-like"/>
    <property type="match status" value="1"/>
</dbReference>
<dbReference type="InterPro" id="IPR032675">
    <property type="entry name" value="LRR_dom_sf"/>
</dbReference>
<dbReference type="PANTHER" id="PTHR46652">
    <property type="entry name" value="LEUCINE-RICH REPEAT AND IQ DOMAIN-CONTAINING PROTEIN 1-RELATED"/>
    <property type="match status" value="1"/>
</dbReference>
<dbReference type="PROSITE" id="PS51450">
    <property type="entry name" value="LRR"/>
    <property type="match status" value="2"/>
</dbReference>
<organism evidence="3">
    <name type="scientific">bioreactor metagenome</name>
    <dbReference type="NCBI Taxonomy" id="1076179"/>
    <lineage>
        <taxon>unclassified sequences</taxon>
        <taxon>metagenomes</taxon>
        <taxon>ecological metagenomes</taxon>
    </lineage>
</organism>
<dbReference type="EMBL" id="VSSQ01007763">
    <property type="protein sequence ID" value="MPM36901.1"/>
    <property type="molecule type" value="Genomic_DNA"/>
</dbReference>
<dbReference type="AlphaFoldDB" id="A0A644ZAA6"/>
<sequence>MKDLKWLLLFGAGRLNDISPLANCTKLLTADLRSNMITDVSVLAGLTDLQEVDISENCISNVAPLAGLTNLTMLKLGDNPIKDYSSLANIRPNLTDCDFEPDYGPQPIEFNDAVLEQRIRSLLNKPEGDITLADTEALTELWIGNDWQEQIPEEQKIVNISALKYFPNLTTLNLANHGVSRLDVLRAMPNLGELMLDNNRVRDISPLLACKSLYWLNIGGCDCTEADLAPLAQMTGLAWLSIAYSNNIHDISVLANLTDLKALDMRGVLVDLAPLAGLKNLTSLYLPEACELKEGMYTPDYSIFADIYPNLKEKNFDLP</sequence>
<dbReference type="Gene3D" id="3.80.10.10">
    <property type="entry name" value="Ribonuclease Inhibitor"/>
    <property type="match status" value="2"/>
</dbReference>
<protein>
    <submittedName>
        <fullName evidence="3">Internalin-A</fullName>
    </submittedName>
</protein>
<keyword evidence="1" id="KW-0433">Leucine-rich repeat</keyword>
<evidence type="ECO:0000256" key="2">
    <source>
        <dbReference type="ARBA" id="ARBA00022737"/>
    </source>
</evidence>
<name>A0A644ZAA6_9ZZZZ</name>